<evidence type="ECO:0000313" key="1">
    <source>
        <dbReference type="EMBL" id="GFY15240.1"/>
    </source>
</evidence>
<accession>A0A8X6SPT3</accession>
<dbReference type="InterPro" id="IPR036397">
    <property type="entry name" value="RNaseH_sf"/>
</dbReference>
<organism evidence="1 2">
    <name type="scientific">Trichonephila clavipes</name>
    <name type="common">Golden silk orbweaver</name>
    <name type="synonym">Nephila clavipes</name>
    <dbReference type="NCBI Taxonomy" id="2585209"/>
    <lineage>
        <taxon>Eukaryota</taxon>
        <taxon>Metazoa</taxon>
        <taxon>Ecdysozoa</taxon>
        <taxon>Arthropoda</taxon>
        <taxon>Chelicerata</taxon>
        <taxon>Arachnida</taxon>
        <taxon>Araneae</taxon>
        <taxon>Araneomorphae</taxon>
        <taxon>Entelegynae</taxon>
        <taxon>Araneoidea</taxon>
        <taxon>Nephilidae</taxon>
        <taxon>Trichonephila</taxon>
    </lineage>
</organism>
<comment type="caution">
    <text evidence="1">The sequence shown here is derived from an EMBL/GenBank/DDBJ whole genome shotgun (WGS) entry which is preliminary data.</text>
</comment>
<dbReference type="GO" id="GO:0003676">
    <property type="term" value="F:nucleic acid binding"/>
    <property type="evidence" value="ECO:0007669"/>
    <property type="project" value="InterPro"/>
</dbReference>
<name>A0A8X6SPT3_TRICX</name>
<dbReference type="PANTHER" id="PTHR46060">
    <property type="entry name" value="MARINER MOS1 TRANSPOSASE-LIKE PROTEIN"/>
    <property type="match status" value="1"/>
</dbReference>
<dbReference type="Proteomes" id="UP000887159">
    <property type="component" value="Unassembled WGS sequence"/>
</dbReference>
<protein>
    <submittedName>
        <fullName evidence="1">Mariner Mos1 transposase</fullName>
    </submittedName>
</protein>
<dbReference type="Gene3D" id="3.30.420.10">
    <property type="entry name" value="Ribonuclease H-like superfamily/Ribonuclease H"/>
    <property type="match status" value="1"/>
</dbReference>
<sequence>MLSGEVIILHDNAPPHVAVACQILLRQFHWEILEHPAYSSDLSPREYHIFGPLQKALKGRRFASDYEVQNAVENWLHYQHQNFFTQGTHPVVDLWDTCFK</sequence>
<dbReference type="PANTHER" id="PTHR46060:SF1">
    <property type="entry name" value="MARINER MOS1 TRANSPOSASE-LIKE PROTEIN"/>
    <property type="match status" value="1"/>
</dbReference>
<dbReference type="EMBL" id="BMAU01021334">
    <property type="protein sequence ID" value="GFY15240.1"/>
    <property type="molecule type" value="Genomic_DNA"/>
</dbReference>
<dbReference type="InterPro" id="IPR052709">
    <property type="entry name" value="Transposase-MT_Hybrid"/>
</dbReference>
<dbReference type="AlphaFoldDB" id="A0A8X6SPT3"/>
<reference evidence="1" key="1">
    <citation type="submission" date="2020-08" db="EMBL/GenBank/DDBJ databases">
        <title>Multicomponent nature underlies the extraordinary mechanical properties of spider dragline silk.</title>
        <authorList>
            <person name="Kono N."/>
            <person name="Nakamura H."/>
            <person name="Mori M."/>
            <person name="Yoshida Y."/>
            <person name="Ohtoshi R."/>
            <person name="Malay A.D."/>
            <person name="Moran D.A.P."/>
            <person name="Tomita M."/>
            <person name="Numata K."/>
            <person name="Arakawa K."/>
        </authorList>
    </citation>
    <scope>NUCLEOTIDE SEQUENCE</scope>
</reference>
<keyword evidence="2" id="KW-1185">Reference proteome</keyword>
<evidence type="ECO:0000313" key="2">
    <source>
        <dbReference type="Proteomes" id="UP000887159"/>
    </source>
</evidence>
<gene>
    <name evidence="1" type="primary">mariner T</name>
    <name evidence="1" type="ORF">TNCV_1570511</name>
</gene>
<proteinExistence type="predicted"/>